<gene>
    <name evidence="1" type="ORF">MLD38_028801</name>
</gene>
<dbReference type="Proteomes" id="UP001057402">
    <property type="component" value="Chromosome 8"/>
</dbReference>
<sequence length="813" mass="90960">MRRRLPFFPRRLHFFSSSSSSSSDESLLHLLLRKHQDGGPSAVLASLDRVSPWVSPSDLSRVLRLPHSSFPDFSLPFLLLLWSMKSPSFSPLASYDLFVDSLVETAGARATGAAKDEKVGEEVDLLRGCWEVLDEMRGSGSDIHPDAFWVLISGYWKLGLPDKAVEAFGKMPEYNCEPNVYTYNKILNVLVKKEAMPVARAVFSKMSKSGCAPNQGTYCIMVDGLCKSGKIGEALQLFDEMTQRDVLPSKAIYTAMIMGLCRVGRIGDASKFFNGMKQDGCDPDAVTLGVVVDGFCRIGDFDGAYEVMRTLERDGIVLGIHGYTSCIKWLLEAKRIDEAMSWYQRMCSEGVKPDVQLYAVMIRGLVESNRMDDVFGLLEEMSRKGVVPNSYCYNALIKGLCDMGLFDKARSLQLDISENGGFDNACTYTILICALCREGLVEEAQEVFDYMEKIGRFPTVVSFNALMHGLCKAGKLREALVLLSRMDVGRNPSVLLHFSRRSGQFEKTIEKTVHQLCERGLYAKAYSIINRLANGGVVPDIFTYNTLINGYCKAGDIKAAVRFLDQLRSLDLKPDSVTYGTIIDGLLRADMEDELSGFLARMENDGLIHGSSAYKARMSWSSRKGKISVTFKLWMEYLKNLLSITDEITRAAEEQFEKGNVGAAVGEILSIEVHSKNHDSEPYNIMLLGLCRQGKIDEAFTLFSLMKSFQVRINATSCVKLIDGFSSADNVDAACEVFSYTLEKEYKLRRKICNKLLWQLLRSRGRRKQLSDIISKMQACGYDLEALLYRPTKSLLRLQEYIAEYGPAEESHG</sequence>
<comment type="caution">
    <text evidence="1">The sequence shown here is derived from an EMBL/GenBank/DDBJ whole genome shotgun (WGS) entry which is preliminary data.</text>
</comment>
<evidence type="ECO:0000313" key="1">
    <source>
        <dbReference type="EMBL" id="KAI4330516.1"/>
    </source>
</evidence>
<accession>A0ACB9N2N8</accession>
<name>A0ACB9N2N8_9MYRT</name>
<proteinExistence type="predicted"/>
<keyword evidence="2" id="KW-1185">Reference proteome</keyword>
<organism evidence="1 2">
    <name type="scientific">Melastoma candidum</name>
    <dbReference type="NCBI Taxonomy" id="119954"/>
    <lineage>
        <taxon>Eukaryota</taxon>
        <taxon>Viridiplantae</taxon>
        <taxon>Streptophyta</taxon>
        <taxon>Embryophyta</taxon>
        <taxon>Tracheophyta</taxon>
        <taxon>Spermatophyta</taxon>
        <taxon>Magnoliopsida</taxon>
        <taxon>eudicotyledons</taxon>
        <taxon>Gunneridae</taxon>
        <taxon>Pentapetalae</taxon>
        <taxon>rosids</taxon>
        <taxon>malvids</taxon>
        <taxon>Myrtales</taxon>
        <taxon>Melastomataceae</taxon>
        <taxon>Melastomatoideae</taxon>
        <taxon>Melastomateae</taxon>
        <taxon>Melastoma</taxon>
    </lineage>
</organism>
<evidence type="ECO:0000313" key="2">
    <source>
        <dbReference type="Proteomes" id="UP001057402"/>
    </source>
</evidence>
<reference evidence="2" key="1">
    <citation type="journal article" date="2023" name="Front. Plant Sci.">
        <title>Chromosomal-level genome assembly of Melastoma candidum provides insights into trichome evolution.</title>
        <authorList>
            <person name="Zhong Y."/>
            <person name="Wu W."/>
            <person name="Sun C."/>
            <person name="Zou P."/>
            <person name="Liu Y."/>
            <person name="Dai S."/>
            <person name="Zhou R."/>
        </authorList>
    </citation>
    <scope>NUCLEOTIDE SEQUENCE [LARGE SCALE GENOMIC DNA]</scope>
</reference>
<dbReference type="EMBL" id="CM042887">
    <property type="protein sequence ID" value="KAI4330516.1"/>
    <property type="molecule type" value="Genomic_DNA"/>
</dbReference>
<protein>
    <submittedName>
        <fullName evidence="1">Uncharacterized protein</fullName>
    </submittedName>
</protein>